<name>A0A1J5Q9F9_9ZZZZ</name>
<protein>
    <submittedName>
        <fullName evidence="1">Uncharacterized protein</fullName>
    </submittedName>
</protein>
<comment type="caution">
    <text evidence="1">The sequence shown here is derived from an EMBL/GenBank/DDBJ whole genome shotgun (WGS) entry which is preliminary data.</text>
</comment>
<accession>A0A1J5Q9F9</accession>
<dbReference type="AlphaFoldDB" id="A0A1J5Q9F9"/>
<dbReference type="EMBL" id="MLJW01002615">
    <property type="protein sequence ID" value="OIQ74123.1"/>
    <property type="molecule type" value="Genomic_DNA"/>
</dbReference>
<gene>
    <name evidence="1" type="ORF">GALL_442280</name>
</gene>
<sequence length="88" mass="9754">MVSVTFSDAGLIAEGDPCLLRRQKRCSGAALVGGQIGVNRAHLIARFEIGGVQRLIRRREIPPGAKCHIALRDWIGTIRRLCHQRQRG</sequence>
<organism evidence="1">
    <name type="scientific">mine drainage metagenome</name>
    <dbReference type="NCBI Taxonomy" id="410659"/>
    <lineage>
        <taxon>unclassified sequences</taxon>
        <taxon>metagenomes</taxon>
        <taxon>ecological metagenomes</taxon>
    </lineage>
</organism>
<evidence type="ECO:0000313" key="1">
    <source>
        <dbReference type="EMBL" id="OIQ74123.1"/>
    </source>
</evidence>
<proteinExistence type="predicted"/>
<reference evidence="1" key="1">
    <citation type="submission" date="2016-10" db="EMBL/GenBank/DDBJ databases">
        <title>Sequence of Gallionella enrichment culture.</title>
        <authorList>
            <person name="Poehlein A."/>
            <person name="Muehling M."/>
            <person name="Daniel R."/>
        </authorList>
    </citation>
    <scope>NUCLEOTIDE SEQUENCE</scope>
</reference>